<organism evidence="2">
    <name type="scientific">Davidia involucrata</name>
    <name type="common">Dove tree</name>
    <dbReference type="NCBI Taxonomy" id="16924"/>
    <lineage>
        <taxon>Eukaryota</taxon>
        <taxon>Viridiplantae</taxon>
        <taxon>Streptophyta</taxon>
        <taxon>Embryophyta</taxon>
        <taxon>Tracheophyta</taxon>
        <taxon>Spermatophyta</taxon>
        <taxon>Magnoliopsida</taxon>
        <taxon>eudicotyledons</taxon>
        <taxon>Gunneridae</taxon>
        <taxon>Pentapetalae</taxon>
        <taxon>asterids</taxon>
        <taxon>Cornales</taxon>
        <taxon>Nyssaceae</taxon>
        <taxon>Davidia</taxon>
    </lineage>
</organism>
<evidence type="ECO:0000313" key="2">
    <source>
        <dbReference type="EMBL" id="MPA33890.1"/>
    </source>
</evidence>
<reference evidence="2" key="1">
    <citation type="submission" date="2019-08" db="EMBL/GenBank/DDBJ databases">
        <title>Reference gene set and small RNA set construction with multiple tissues from Davidia involucrata Baill.</title>
        <authorList>
            <person name="Yang H."/>
            <person name="Zhou C."/>
            <person name="Li G."/>
            <person name="Wang J."/>
            <person name="Gao P."/>
            <person name="Wang M."/>
            <person name="Wang R."/>
            <person name="Zhao Y."/>
        </authorList>
    </citation>
    <scope>NUCLEOTIDE SEQUENCE</scope>
    <source>
        <tissue evidence="2">Mixed with DoveR01_LX</tissue>
    </source>
</reference>
<dbReference type="EMBL" id="GHES01003331">
    <property type="protein sequence ID" value="MPA33890.1"/>
    <property type="molecule type" value="Transcribed_RNA"/>
</dbReference>
<protein>
    <submittedName>
        <fullName evidence="2">Uncharacterized protein</fullName>
    </submittedName>
</protein>
<feature type="region of interest" description="Disordered" evidence="1">
    <location>
        <begin position="96"/>
        <end position="119"/>
    </location>
</feature>
<proteinExistence type="predicted"/>
<gene>
    <name evidence="2" type="ORF">Din_003331</name>
</gene>
<sequence length="119" mass="12702">MPDGKRPKVENSASAPMGGQTAHGLTMASKHPPIWSGMYPSFTPNYEGRAIGKMAEAIPLPGFPNWAWQMHGQGMVAPVPLFSTAASSGFASSATTALSTTLPPLNPHNKTAHYYNHKR</sequence>
<accession>A0A5B6YPX7</accession>
<name>A0A5B6YPX7_DAVIN</name>
<evidence type="ECO:0000256" key="1">
    <source>
        <dbReference type="SAM" id="MobiDB-lite"/>
    </source>
</evidence>
<feature type="region of interest" description="Disordered" evidence="1">
    <location>
        <begin position="1"/>
        <end position="27"/>
    </location>
</feature>
<dbReference type="AlphaFoldDB" id="A0A5B6YPX7"/>